<evidence type="ECO:0000256" key="4">
    <source>
        <dbReference type="ARBA" id="ARBA00023136"/>
    </source>
</evidence>
<dbReference type="PANTHER" id="PTHR43376:SF1">
    <property type="entry name" value="OLIGOPEPTIDE TRANSPORT SYSTEM PERMEASE PROTEIN"/>
    <property type="match status" value="1"/>
</dbReference>
<accession>A0A8J6M8E1</accession>
<evidence type="ECO:0000313" key="8">
    <source>
        <dbReference type="Proteomes" id="UP000607645"/>
    </source>
</evidence>
<feature type="transmembrane region" description="Helical" evidence="5">
    <location>
        <begin position="93"/>
        <end position="117"/>
    </location>
</feature>
<comment type="caution">
    <text evidence="7">The sequence shown here is derived from an EMBL/GenBank/DDBJ whole genome shotgun (WGS) entry which is preliminary data.</text>
</comment>
<evidence type="ECO:0000256" key="5">
    <source>
        <dbReference type="RuleBase" id="RU363032"/>
    </source>
</evidence>
<name>A0A8J6M8E1_9FIRM</name>
<dbReference type="Pfam" id="PF00528">
    <property type="entry name" value="BPD_transp_1"/>
    <property type="match status" value="1"/>
</dbReference>
<dbReference type="CDD" id="cd06261">
    <property type="entry name" value="TM_PBP2"/>
    <property type="match status" value="1"/>
</dbReference>
<comment type="similarity">
    <text evidence="5">Belongs to the binding-protein-dependent transport system permease family.</text>
</comment>
<dbReference type="EMBL" id="JACOPQ010000009">
    <property type="protein sequence ID" value="MBC5737792.1"/>
    <property type="molecule type" value="Genomic_DNA"/>
</dbReference>
<feature type="transmembrane region" description="Helical" evidence="5">
    <location>
        <begin position="286"/>
        <end position="309"/>
    </location>
</feature>
<dbReference type="InterPro" id="IPR000515">
    <property type="entry name" value="MetI-like"/>
</dbReference>
<comment type="subcellular location">
    <subcellularLocation>
        <location evidence="5">Cell membrane</location>
        <topology evidence="5">Multi-pass membrane protein</topology>
    </subcellularLocation>
    <subcellularLocation>
        <location evidence="1">Membrane</location>
        <topology evidence="1">Multi-pass membrane protein</topology>
    </subcellularLocation>
</comment>
<dbReference type="GO" id="GO:0005886">
    <property type="term" value="C:plasma membrane"/>
    <property type="evidence" value="ECO:0007669"/>
    <property type="project" value="UniProtKB-SubCell"/>
</dbReference>
<dbReference type="GO" id="GO:0055085">
    <property type="term" value="P:transmembrane transport"/>
    <property type="evidence" value="ECO:0007669"/>
    <property type="project" value="InterPro"/>
</dbReference>
<dbReference type="Gene3D" id="1.10.3720.10">
    <property type="entry name" value="MetI-like"/>
    <property type="match status" value="1"/>
</dbReference>
<reference evidence="7" key="1">
    <citation type="submission" date="2020-08" db="EMBL/GenBank/DDBJ databases">
        <title>Genome public.</title>
        <authorList>
            <person name="Liu C."/>
            <person name="Sun Q."/>
        </authorList>
    </citation>
    <scope>NUCLEOTIDE SEQUENCE</scope>
    <source>
        <strain evidence="7">NSJ-52</strain>
    </source>
</reference>
<feature type="domain" description="ABC transmembrane type-1" evidence="6">
    <location>
        <begin position="94"/>
        <end position="305"/>
    </location>
</feature>
<sequence>MKKRALHYLILVALVVVVNFFIPRLLPGSPIGTLVGENAQDMTAAEKMGVLDAYHLNDPLPLQFAYYLRDLFTLNWGVSFSRRLPITQLISSAAGWTLLFTCVSLVLYTLIGTLLGALSALRRRRGRDLPLVLGTTLAGSIPPFWIALLLLAVFGAQLGWLPTYGAYSMWQDYHGLARALDVCRHLALPVLAMVVTSVLRYFTTARYSVLSTMCADYVRMARLRGVPQGRVTLFYVLRNALIPVFTMVMMDVGYLLSGSVLIEAVFSYPGLGTLMANAVSARDYPLIQYSFLLSSLLTIAALFLADLLYRRVDPAMEVDHA</sequence>
<dbReference type="Proteomes" id="UP000607645">
    <property type="component" value="Unassembled WGS sequence"/>
</dbReference>
<feature type="transmembrane region" description="Helical" evidence="5">
    <location>
        <begin position="186"/>
        <end position="203"/>
    </location>
</feature>
<evidence type="ECO:0000256" key="1">
    <source>
        <dbReference type="ARBA" id="ARBA00004141"/>
    </source>
</evidence>
<dbReference type="RefSeq" id="WP_155148590.1">
    <property type="nucleotide sequence ID" value="NZ_JACOPQ010000009.1"/>
</dbReference>
<evidence type="ECO:0000259" key="6">
    <source>
        <dbReference type="PROSITE" id="PS50928"/>
    </source>
</evidence>
<feature type="transmembrane region" description="Helical" evidence="5">
    <location>
        <begin position="129"/>
        <end position="154"/>
    </location>
</feature>
<keyword evidence="4 5" id="KW-0472">Membrane</keyword>
<protein>
    <submittedName>
        <fullName evidence="7">ABC transporter permease</fullName>
    </submittedName>
</protein>
<keyword evidence="8" id="KW-1185">Reference proteome</keyword>
<evidence type="ECO:0000313" key="7">
    <source>
        <dbReference type="EMBL" id="MBC5737792.1"/>
    </source>
</evidence>
<gene>
    <name evidence="7" type="ORF">H8S62_12320</name>
</gene>
<organism evidence="7 8">
    <name type="scientific">Lawsonibacter faecis</name>
    <dbReference type="NCBI Taxonomy" id="2763052"/>
    <lineage>
        <taxon>Bacteria</taxon>
        <taxon>Bacillati</taxon>
        <taxon>Bacillota</taxon>
        <taxon>Clostridia</taxon>
        <taxon>Eubacteriales</taxon>
        <taxon>Oscillospiraceae</taxon>
        <taxon>Lawsonibacter</taxon>
    </lineage>
</organism>
<dbReference type="SUPFAM" id="SSF161098">
    <property type="entry name" value="MetI-like"/>
    <property type="match status" value="1"/>
</dbReference>
<proteinExistence type="inferred from homology"/>
<dbReference type="AlphaFoldDB" id="A0A8J6M8E1"/>
<evidence type="ECO:0000256" key="3">
    <source>
        <dbReference type="ARBA" id="ARBA00022989"/>
    </source>
</evidence>
<keyword evidence="5" id="KW-0813">Transport</keyword>
<keyword evidence="2 5" id="KW-0812">Transmembrane</keyword>
<keyword evidence="3 5" id="KW-1133">Transmembrane helix</keyword>
<dbReference type="InterPro" id="IPR035906">
    <property type="entry name" value="MetI-like_sf"/>
</dbReference>
<dbReference type="PANTHER" id="PTHR43376">
    <property type="entry name" value="OLIGOPEPTIDE TRANSPORT SYSTEM PERMEASE PROTEIN"/>
    <property type="match status" value="1"/>
</dbReference>
<feature type="transmembrane region" description="Helical" evidence="5">
    <location>
        <begin position="7"/>
        <end position="26"/>
    </location>
</feature>
<dbReference type="PROSITE" id="PS50928">
    <property type="entry name" value="ABC_TM1"/>
    <property type="match status" value="1"/>
</dbReference>
<evidence type="ECO:0000256" key="2">
    <source>
        <dbReference type="ARBA" id="ARBA00022692"/>
    </source>
</evidence>